<dbReference type="InterPro" id="IPR006293">
    <property type="entry name" value="DNA_helicase_ATP-dep_RecQ_bac"/>
</dbReference>
<dbReference type="Pfam" id="PF14493">
    <property type="entry name" value="HTH_40"/>
    <property type="match status" value="1"/>
</dbReference>
<evidence type="ECO:0000259" key="19">
    <source>
        <dbReference type="PROSITE" id="PS51192"/>
    </source>
</evidence>
<evidence type="ECO:0000256" key="8">
    <source>
        <dbReference type="ARBA" id="ARBA00022806"/>
    </source>
</evidence>
<name>A0A2W0HT50_9BACI</name>
<evidence type="ECO:0000259" key="20">
    <source>
        <dbReference type="PROSITE" id="PS51194"/>
    </source>
</evidence>
<organism evidence="21 22">
    <name type="scientific">Alteribacter lacisalsi</name>
    <dbReference type="NCBI Taxonomy" id="2045244"/>
    <lineage>
        <taxon>Bacteria</taxon>
        <taxon>Bacillati</taxon>
        <taxon>Bacillota</taxon>
        <taxon>Bacilli</taxon>
        <taxon>Bacillales</taxon>
        <taxon>Bacillaceae</taxon>
        <taxon>Alteribacter</taxon>
    </lineage>
</organism>
<dbReference type="InterPro" id="IPR027417">
    <property type="entry name" value="P-loop_NTPase"/>
</dbReference>
<dbReference type="InterPro" id="IPR029491">
    <property type="entry name" value="Helicase_HTH"/>
</dbReference>
<reference evidence="21 22" key="1">
    <citation type="submission" date="2017-10" db="EMBL/GenBank/DDBJ databases">
        <title>Bacillus sp. nov., a halophilic bacterium isolated from a Yangshapao Lake.</title>
        <authorList>
            <person name="Wang H."/>
        </authorList>
    </citation>
    <scope>NUCLEOTIDE SEQUENCE [LARGE SCALE GENOMIC DNA]</scope>
    <source>
        <strain evidence="21 22">YSP-3</strain>
    </source>
</reference>
<dbReference type="FunFam" id="3.40.50.300:FF:000296">
    <property type="entry name" value="ATP-dependent DNA helicase RecQ"/>
    <property type="match status" value="1"/>
</dbReference>
<comment type="similarity">
    <text evidence="3">Belongs to the helicase family. RecQ subfamily.</text>
</comment>
<dbReference type="Pfam" id="PF16124">
    <property type="entry name" value="RecQ_Zn_bind"/>
    <property type="match status" value="1"/>
</dbReference>
<evidence type="ECO:0000256" key="10">
    <source>
        <dbReference type="ARBA" id="ARBA00022840"/>
    </source>
</evidence>
<keyword evidence="11" id="KW-0238">DNA-binding</keyword>
<keyword evidence="5" id="KW-0547">Nucleotide-binding</keyword>
<dbReference type="GO" id="GO:0043138">
    <property type="term" value="F:3'-5' DNA helicase activity"/>
    <property type="evidence" value="ECO:0007669"/>
    <property type="project" value="UniProtKB-EC"/>
</dbReference>
<dbReference type="SUPFAM" id="SSF47819">
    <property type="entry name" value="HRDC-like"/>
    <property type="match status" value="1"/>
</dbReference>
<dbReference type="GO" id="GO:0046872">
    <property type="term" value="F:metal ion binding"/>
    <property type="evidence" value="ECO:0007669"/>
    <property type="project" value="UniProtKB-KW"/>
</dbReference>
<keyword evidence="10" id="KW-0067">ATP-binding</keyword>
<keyword evidence="9" id="KW-0862">Zinc</keyword>
<dbReference type="InterPro" id="IPR032284">
    <property type="entry name" value="RecQ_Zn-bd"/>
</dbReference>
<dbReference type="GO" id="GO:0005524">
    <property type="term" value="F:ATP binding"/>
    <property type="evidence" value="ECO:0007669"/>
    <property type="project" value="UniProtKB-KW"/>
</dbReference>
<evidence type="ECO:0000256" key="9">
    <source>
        <dbReference type="ARBA" id="ARBA00022833"/>
    </source>
</evidence>
<feature type="domain" description="Helicase C-terminal" evidence="20">
    <location>
        <begin position="215"/>
        <end position="363"/>
    </location>
</feature>
<dbReference type="InterPro" id="IPR004589">
    <property type="entry name" value="DNA_helicase_ATP-dep_RecQ"/>
</dbReference>
<evidence type="ECO:0000256" key="2">
    <source>
        <dbReference type="ARBA" id="ARBA00001947"/>
    </source>
</evidence>
<comment type="cofactor">
    <cofactor evidence="1">
        <name>Mg(2+)</name>
        <dbReference type="ChEBI" id="CHEBI:18420"/>
    </cofactor>
</comment>
<dbReference type="Pfam" id="PF00271">
    <property type="entry name" value="Helicase_C"/>
    <property type="match status" value="1"/>
</dbReference>
<evidence type="ECO:0000256" key="11">
    <source>
        <dbReference type="ARBA" id="ARBA00023125"/>
    </source>
</evidence>
<dbReference type="Pfam" id="PF00570">
    <property type="entry name" value="HRDC"/>
    <property type="match status" value="1"/>
</dbReference>
<dbReference type="GO" id="GO:0006281">
    <property type="term" value="P:DNA repair"/>
    <property type="evidence" value="ECO:0007669"/>
    <property type="project" value="UniProtKB-KW"/>
</dbReference>
<keyword evidence="22" id="KW-1185">Reference proteome</keyword>
<keyword evidence="4" id="KW-0479">Metal-binding</keyword>
<dbReference type="SMART" id="SM00487">
    <property type="entry name" value="DEXDc"/>
    <property type="match status" value="1"/>
</dbReference>
<comment type="catalytic activity">
    <reaction evidence="15">
        <text>Couples ATP hydrolysis with the unwinding of duplex DNA by translocating in the 3'-5' direction.</text>
        <dbReference type="EC" id="5.6.2.4"/>
    </reaction>
</comment>
<evidence type="ECO:0000313" key="22">
    <source>
        <dbReference type="Proteomes" id="UP000248066"/>
    </source>
</evidence>
<evidence type="ECO:0000259" key="18">
    <source>
        <dbReference type="PROSITE" id="PS50967"/>
    </source>
</evidence>
<dbReference type="GO" id="GO:0009432">
    <property type="term" value="P:SOS response"/>
    <property type="evidence" value="ECO:0007669"/>
    <property type="project" value="UniProtKB-UniRule"/>
</dbReference>
<evidence type="ECO:0000256" key="12">
    <source>
        <dbReference type="ARBA" id="ARBA00023172"/>
    </source>
</evidence>
<feature type="region of interest" description="Disordered" evidence="17">
    <location>
        <begin position="591"/>
        <end position="624"/>
    </location>
</feature>
<dbReference type="PROSITE" id="PS51192">
    <property type="entry name" value="HELICASE_ATP_BIND_1"/>
    <property type="match status" value="1"/>
</dbReference>
<dbReference type="SMART" id="SM00341">
    <property type="entry name" value="HRDC"/>
    <property type="match status" value="1"/>
</dbReference>
<dbReference type="NCBIfam" id="TIGR01389">
    <property type="entry name" value="recQ"/>
    <property type="match status" value="1"/>
</dbReference>
<dbReference type="EMBL" id="PDOF01000002">
    <property type="protein sequence ID" value="PYZ96788.1"/>
    <property type="molecule type" value="Genomic_DNA"/>
</dbReference>
<keyword evidence="13" id="KW-0234">DNA repair</keyword>
<dbReference type="InterPro" id="IPR018982">
    <property type="entry name" value="RQC_domain"/>
</dbReference>
<proteinExistence type="inferred from homology"/>
<dbReference type="InterPro" id="IPR044876">
    <property type="entry name" value="HRDC_dom_sf"/>
</dbReference>
<dbReference type="GO" id="GO:0016787">
    <property type="term" value="F:hydrolase activity"/>
    <property type="evidence" value="ECO:0007669"/>
    <property type="project" value="UniProtKB-KW"/>
</dbReference>
<keyword evidence="6" id="KW-0227">DNA damage</keyword>
<dbReference type="PANTHER" id="PTHR13710">
    <property type="entry name" value="DNA HELICASE RECQ FAMILY MEMBER"/>
    <property type="match status" value="1"/>
</dbReference>
<keyword evidence="8 21" id="KW-0347">Helicase</keyword>
<dbReference type="InterPro" id="IPR002121">
    <property type="entry name" value="HRDC_dom"/>
</dbReference>
<dbReference type="NCBIfam" id="TIGR00614">
    <property type="entry name" value="recQ_fam"/>
    <property type="match status" value="1"/>
</dbReference>
<feature type="compositionally biased region" description="Basic and acidic residues" evidence="17">
    <location>
        <begin position="591"/>
        <end position="603"/>
    </location>
</feature>
<dbReference type="SUPFAM" id="SSF46785">
    <property type="entry name" value="Winged helix' DNA-binding domain"/>
    <property type="match status" value="1"/>
</dbReference>
<dbReference type="SMART" id="SM00490">
    <property type="entry name" value="HELICc"/>
    <property type="match status" value="1"/>
</dbReference>
<dbReference type="PANTHER" id="PTHR13710:SF105">
    <property type="entry name" value="ATP-DEPENDENT DNA HELICASE Q1"/>
    <property type="match status" value="1"/>
</dbReference>
<dbReference type="GO" id="GO:0006310">
    <property type="term" value="P:DNA recombination"/>
    <property type="evidence" value="ECO:0007669"/>
    <property type="project" value="UniProtKB-UniRule"/>
</dbReference>
<dbReference type="InterPro" id="IPR036390">
    <property type="entry name" value="WH_DNA-bd_sf"/>
</dbReference>
<feature type="domain" description="Helicase ATP-binding" evidence="19">
    <location>
        <begin position="26"/>
        <end position="195"/>
    </location>
</feature>
<dbReference type="Proteomes" id="UP000248066">
    <property type="component" value="Unassembled WGS sequence"/>
</dbReference>
<dbReference type="Gene3D" id="3.40.50.300">
    <property type="entry name" value="P-loop containing nucleotide triphosphate hydrolases"/>
    <property type="match status" value="2"/>
</dbReference>
<dbReference type="GO" id="GO:0006260">
    <property type="term" value="P:DNA replication"/>
    <property type="evidence" value="ECO:0007669"/>
    <property type="project" value="InterPro"/>
</dbReference>
<dbReference type="CDD" id="cd17920">
    <property type="entry name" value="DEXHc_RecQ"/>
    <property type="match status" value="1"/>
</dbReference>
<feature type="domain" description="HRDC" evidence="18">
    <location>
        <begin position="513"/>
        <end position="593"/>
    </location>
</feature>
<dbReference type="InterPro" id="IPR011545">
    <property type="entry name" value="DEAD/DEAH_box_helicase_dom"/>
</dbReference>
<dbReference type="PROSITE" id="PS51194">
    <property type="entry name" value="HELICASE_CTER"/>
    <property type="match status" value="1"/>
</dbReference>
<dbReference type="PROSITE" id="PS50967">
    <property type="entry name" value="HRDC"/>
    <property type="match status" value="1"/>
</dbReference>
<dbReference type="FunFam" id="1.10.10.10:FF:000564">
    <property type="entry name" value="ATP-dependent DNA helicase RecQ"/>
    <property type="match status" value="1"/>
</dbReference>
<dbReference type="AlphaFoldDB" id="A0A2W0HT50"/>
<keyword evidence="12" id="KW-0233">DNA recombination</keyword>
<evidence type="ECO:0000256" key="6">
    <source>
        <dbReference type="ARBA" id="ARBA00022763"/>
    </source>
</evidence>
<evidence type="ECO:0000256" key="4">
    <source>
        <dbReference type="ARBA" id="ARBA00022723"/>
    </source>
</evidence>
<evidence type="ECO:0000256" key="3">
    <source>
        <dbReference type="ARBA" id="ARBA00005446"/>
    </source>
</evidence>
<evidence type="ECO:0000256" key="5">
    <source>
        <dbReference type="ARBA" id="ARBA00022741"/>
    </source>
</evidence>
<keyword evidence="7" id="KW-0378">Hydrolase</keyword>
<dbReference type="EC" id="5.6.2.4" evidence="16"/>
<dbReference type="GO" id="GO:0043590">
    <property type="term" value="C:bacterial nucleoid"/>
    <property type="evidence" value="ECO:0007669"/>
    <property type="project" value="TreeGrafter"/>
</dbReference>
<evidence type="ECO:0000256" key="14">
    <source>
        <dbReference type="ARBA" id="ARBA00023235"/>
    </source>
</evidence>
<dbReference type="GO" id="GO:0009378">
    <property type="term" value="F:four-way junction helicase activity"/>
    <property type="evidence" value="ECO:0007669"/>
    <property type="project" value="TreeGrafter"/>
</dbReference>
<dbReference type="SUPFAM" id="SSF52540">
    <property type="entry name" value="P-loop containing nucleoside triphosphate hydrolases"/>
    <property type="match status" value="1"/>
</dbReference>
<keyword evidence="14" id="KW-0413">Isomerase</keyword>
<comment type="caution">
    <text evidence="21">The sequence shown here is derived from an EMBL/GenBank/DDBJ whole genome shotgun (WGS) entry which is preliminary data.</text>
</comment>
<dbReference type="OrthoDB" id="9763310at2"/>
<dbReference type="InterPro" id="IPR014001">
    <property type="entry name" value="Helicase_ATP-bd"/>
</dbReference>
<dbReference type="GO" id="GO:0003677">
    <property type="term" value="F:DNA binding"/>
    <property type="evidence" value="ECO:0007669"/>
    <property type="project" value="UniProtKB-KW"/>
</dbReference>
<evidence type="ECO:0000256" key="7">
    <source>
        <dbReference type="ARBA" id="ARBA00022801"/>
    </source>
</evidence>
<dbReference type="SMART" id="SM00956">
    <property type="entry name" value="RQC"/>
    <property type="match status" value="1"/>
</dbReference>
<evidence type="ECO:0000313" key="21">
    <source>
        <dbReference type="EMBL" id="PYZ96788.1"/>
    </source>
</evidence>
<dbReference type="FunFam" id="1.10.150.80:FF:000002">
    <property type="entry name" value="ATP-dependent DNA helicase RecQ"/>
    <property type="match status" value="1"/>
</dbReference>
<dbReference type="GO" id="GO:0030894">
    <property type="term" value="C:replisome"/>
    <property type="evidence" value="ECO:0007669"/>
    <property type="project" value="TreeGrafter"/>
</dbReference>
<dbReference type="Gene3D" id="1.10.150.80">
    <property type="entry name" value="HRDC domain"/>
    <property type="match status" value="1"/>
</dbReference>
<dbReference type="InterPro" id="IPR001650">
    <property type="entry name" value="Helicase_C-like"/>
</dbReference>
<dbReference type="Pfam" id="PF00270">
    <property type="entry name" value="DEAD"/>
    <property type="match status" value="1"/>
</dbReference>
<protein>
    <recommendedName>
        <fullName evidence="16">DNA helicase RecQ</fullName>
        <ecNumber evidence="16">5.6.2.4</ecNumber>
    </recommendedName>
</protein>
<dbReference type="Gene3D" id="1.10.10.10">
    <property type="entry name" value="Winged helix-like DNA-binding domain superfamily/Winged helix DNA-binding domain"/>
    <property type="match status" value="1"/>
</dbReference>
<evidence type="ECO:0000256" key="16">
    <source>
        <dbReference type="NCBIfam" id="TIGR01389"/>
    </source>
</evidence>
<accession>A0A2W0HT50</accession>
<dbReference type="RefSeq" id="WP_110520726.1">
    <property type="nucleotide sequence ID" value="NZ_PDOF01000002.1"/>
</dbReference>
<evidence type="ECO:0000256" key="13">
    <source>
        <dbReference type="ARBA" id="ARBA00023204"/>
    </source>
</evidence>
<dbReference type="Pfam" id="PF09382">
    <property type="entry name" value="RQC"/>
    <property type="match status" value="1"/>
</dbReference>
<dbReference type="GO" id="GO:0005737">
    <property type="term" value="C:cytoplasm"/>
    <property type="evidence" value="ECO:0007669"/>
    <property type="project" value="TreeGrafter"/>
</dbReference>
<comment type="cofactor">
    <cofactor evidence="2">
        <name>Zn(2+)</name>
        <dbReference type="ChEBI" id="CHEBI:29105"/>
    </cofactor>
</comment>
<evidence type="ECO:0000256" key="15">
    <source>
        <dbReference type="ARBA" id="ARBA00034617"/>
    </source>
</evidence>
<gene>
    <name evidence="21" type="primary">recQ</name>
    <name evidence="21" type="ORF">CR205_13980</name>
</gene>
<sequence length="722" mass="81056">MIQQAEQMLHKHFGYDRFRPGQETIITRVFQGNPVMGIMPTGGGKSICYQIPSLLFPGLTLVISPLISLMKDQVDELREAQIGSAFINSSLSYEESEAVIASVREGEVKILYVAPERFEMPGFVSLLRTLDVSLIAVDEAHCVSQWGHDFRPSYMRIPGVIQDLGQRPSLLALTATATPEVRDDICRAFGIEADHVVQTGFARDNLSFHVLKGQDRDRYMIDYISKNAGEPGIIYASTRKEVERVQELLERKGIPAGKYHGGMSSTARQASQEDFVYDRIDVMVATNAFGMGINKSNVRYVLHYQIPRNIESYYQEAGRAGRDGEASECILLYSPQDVRVQQFLIDQSDSEDDRKENEYRKLRQMINYCHTEACLQSFILEYFGDHGADPCGRCSSCTDNRETQDVTRDAQMVFSCIKRMNERFGKTVVAQVLTGSANQKVRELGFNKLSTYGLMKTRSAKDVGQFIDYLVAEEYLRMTGSTYPVLALGEKAVPVLKGTEKVEKKEERRVERIAETHPLFAELRELRRELAREHSVAPYMVFSDQTLKELCNRLPVNEDTMLSVKGVGEQKIAKYGEPFLERIRTYVETHPEEGIVDSSDRKAGSMSGGDFAPPSTPGGSKQEDKVPSHLITLRMFKDGATLDVIAEERGIKCSTAGEHLLRCAEEGEQVDFSAIIDIDAQDTIKHVVSEVDPSEGLKPLKEALPDHIDYFQIKAVLQGFVK</sequence>
<dbReference type="InterPro" id="IPR010997">
    <property type="entry name" value="HRDC-like_sf"/>
</dbReference>
<dbReference type="InterPro" id="IPR036388">
    <property type="entry name" value="WH-like_DNA-bd_sf"/>
</dbReference>
<evidence type="ECO:0000256" key="1">
    <source>
        <dbReference type="ARBA" id="ARBA00001946"/>
    </source>
</evidence>
<evidence type="ECO:0000256" key="17">
    <source>
        <dbReference type="SAM" id="MobiDB-lite"/>
    </source>
</evidence>